<gene>
    <name evidence="1" type="ORF">RNC47_05605</name>
</gene>
<evidence type="ECO:0000313" key="2">
    <source>
        <dbReference type="Proteomes" id="UP001183420"/>
    </source>
</evidence>
<dbReference type="RefSeq" id="WP_311596015.1">
    <property type="nucleotide sequence ID" value="NZ_JAVREM010000003.1"/>
</dbReference>
<dbReference type="SUPFAM" id="SSF48452">
    <property type="entry name" value="TPR-like"/>
    <property type="match status" value="2"/>
</dbReference>
<name>A0ABU2LJQ9_9ACTN</name>
<proteinExistence type="predicted"/>
<accession>A0ABU2LJQ9</accession>
<keyword evidence="2" id="KW-1185">Reference proteome</keyword>
<dbReference type="EMBL" id="JAVREM010000003">
    <property type="protein sequence ID" value="MDT0317819.1"/>
    <property type="molecule type" value="Genomic_DNA"/>
</dbReference>
<evidence type="ECO:0000313" key="1">
    <source>
        <dbReference type="EMBL" id="MDT0317819.1"/>
    </source>
</evidence>
<comment type="caution">
    <text evidence="1">The sequence shown here is derived from an EMBL/GenBank/DDBJ whole genome shotgun (WGS) entry which is preliminary data.</text>
</comment>
<dbReference type="Proteomes" id="UP001183420">
    <property type="component" value="Unassembled WGS sequence"/>
</dbReference>
<organism evidence="1 2">
    <name type="scientific">Streptomyces millisiae</name>
    <dbReference type="NCBI Taxonomy" id="3075542"/>
    <lineage>
        <taxon>Bacteria</taxon>
        <taxon>Bacillati</taxon>
        <taxon>Actinomycetota</taxon>
        <taxon>Actinomycetes</taxon>
        <taxon>Kitasatosporales</taxon>
        <taxon>Streptomycetaceae</taxon>
        <taxon>Streptomyces</taxon>
    </lineage>
</organism>
<reference evidence="2" key="1">
    <citation type="submission" date="2023-07" db="EMBL/GenBank/DDBJ databases">
        <title>30 novel species of actinomycetes from the DSMZ collection.</title>
        <authorList>
            <person name="Nouioui I."/>
        </authorList>
    </citation>
    <scope>NUCLEOTIDE SEQUENCE [LARGE SCALE GENOMIC DNA]</scope>
    <source>
        <strain evidence="2">DSM 44918</strain>
    </source>
</reference>
<protein>
    <recommendedName>
        <fullName evidence="3">Tetratricopeptide repeat protein</fullName>
    </recommendedName>
</protein>
<dbReference type="Gene3D" id="1.25.40.10">
    <property type="entry name" value="Tetratricopeptide repeat domain"/>
    <property type="match status" value="1"/>
</dbReference>
<sequence>MTVETPEALRAALAENERRPYGLPRTTTAESIVAAAEQFDDPALLADALLQLMTAYEFAGEQRRAPVTFARLLELLDGSPDAFDERRTFAVLWQFKWVIAALIQVPDVPLTAIEQLIDRMADRYRAAGHGQQPVAAVRHRLAAHTGIGLTRAYELWVTRPRERLTDCAACETRRLALHHLDAGDDELALATLDPVLAGESSCAEEPQTSASHALLPLLRAGRVDDARSHHLTAYRKVRGVTGMLAEIGEHLRFCALSGNEPRGLELLSDSRPLFAATGAPLDRLDFLTGVEVLLRRLTEAGHGGLAVPGPTGAEWTAAGLADHVGAEADGLAAAFDARNGTGHVGDRRRARLAQQPVHAAPVPLGLRAARPLPAAAAPAATGDAPGEGEDLAALVARGRRLMDQGHPDQLAVWERVAALVEEAGLASPEPDDRLRADLAAHRAHQKLRDGDRAAALAAVATAVELYTAAGLADRARTHQARALTLRETPAADDATWAELADLIAADAAEHPAPEPGSEAARTRLHLLNTRTFLAFRPLIEGRGEPPAGARERFAEANATLLTEATRLAVPHQVAAAHRYAADVAAHEGRWEAAVVDLRACLDALEAADRPWGTPMPQFLLAQVLRQQGRPEEAVDLAHRALAGAARHGDPDFPTAVAHTVLGGLSAQTGDLTGAITHLSQAADRFERDGDHDGAAGARFDLNEALAGAGQHAEAATVLESALGADPDRLDPRLAAQLRLSLGHRLTAAGEHRAAAEEFLRLADTLASWEEDRHLHTMAAGEAATALLRAGSTEAADAAYRRMLALHETAPHPEAVLLAARAFADRAAPDEALAHLATADGLLPALPPEARWYETGVNHDLRARVLARAGRPEEALSAAESAVAAFAECGPDGERARAEASRVAAVLEADQLDRRDAALARLAETIGRCRAAGDRETVEILERLRTRIAG</sequence>
<dbReference type="InterPro" id="IPR011990">
    <property type="entry name" value="TPR-like_helical_dom_sf"/>
</dbReference>
<evidence type="ECO:0008006" key="3">
    <source>
        <dbReference type="Google" id="ProtNLM"/>
    </source>
</evidence>